<organism evidence="1 2">
    <name type="scientific">Citrus x changshan-huyou</name>
    <dbReference type="NCBI Taxonomy" id="2935761"/>
    <lineage>
        <taxon>Eukaryota</taxon>
        <taxon>Viridiplantae</taxon>
        <taxon>Streptophyta</taxon>
        <taxon>Embryophyta</taxon>
        <taxon>Tracheophyta</taxon>
        <taxon>Spermatophyta</taxon>
        <taxon>Magnoliopsida</taxon>
        <taxon>eudicotyledons</taxon>
        <taxon>Gunneridae</taxon>
        <taxon>Pentapetalae</taxon>
        <taxon>rosids</taxon>
        <taxon>malvids</taxon>
        <taxon>Sapindales</taxon>
        <taxon>Rutaceae</taxon>
        <taxon>Aurantioideae</taxon>
        <taxon>Citrus</taxon>
    </lineage>
</organism>
<name>A0AAP0MET6_9ROSI</name>
<sequence>MPPNRMPSELLPSPSQPSPSLLSWFVGCGQLLVASAPVLPQSLVNRKLKQSSLPSPVTASVFVRRRQPHKGFSLRFSIYDCQDFWFLIL</sequence>
<dbReference type="EMBL" id="JBCGBO010000004">
    <property type="protein sequence ID" value="KAK9208193.1"/>
    <property type="molecule type" value="Genomic_DNA"/>
</dbReference>
<comment type="caution">
    <text evidence="1">The sequence shown here is derived from an EMBL/GenBank/DDBJ whole genome shotgun (WGS) entry which is preliminary data.</text>
</comment>
<evidence type="ECO:0000313" key="2">
    <source>
        <dbReference type="Proteomes" id="UP001428341"/>
    </source>
</evidence>
<evidence type="ECO:0000313" key="1">
    <source>
        <dbReference type="EMBL" id="KAK9208193.1"/>
    </source>
</evidence>
<protein>
    <submittedName>
        <fullName evidence="1">Uncharacterized protein</fullName>
    </submittedName>
</protein>
<dbReference type="Proteomes" id="UP001428341">
    <property type="component" value="Unassembled WGS sequence"/>
</dbReference>
<gene>
    <name evidence="1" type="ORF">WN944_000547</name>
</gene>
<reference evidence="1 2" key="1">
    <citation type="submission" date="2024-05" db="EMBL/GenBank/DDBJ databases">
        <title>Haplotype-resolved chromosome-level genome assembly of Huyou (Citrus changshanensis).</title>
        <authorList>
            <person name="Miao C."/>
            <person name="Chen W."/>
            <person name="Wu Y."/>
            <person name="Wang L."/>
            <person name="Zhao S."/>
            <person name="Grierson D."/>
            <person name="Xu C."/>
            <person name="Chen K."/>
        </authorList>
    </citation>
    <scope>NUCLEOTIDE SEQUENCE [LARGE SCALE GENOMIC DNA]</scope>
    <source>
        <strain evidence="1">01-14</strain>
        <tissue evidence="1">Leaf</tissue>
    </source>
</reference>
<accession>A0AAP0MET6</accession>
<dbReference type="PROSITE" id="PS51257">
    <property type="entry name" value="PROKAR_LIPOPROTEIN"/>
    <property type="match status" value="1"/>
</dbReference>
<dbReference type="AlphaFoldDB" id="A0AAP0MET6"/>
<keyword evidence="2" id="KW-1185">Reference proteome</keyword>
<proteinExistence type="predicted"/>